<evidence type="ECO:0000313" key="2">
    <source>
        <dbReference type="Proteomes" id="UP000265631"/>
    </source>
</evidence>
<proteinExistence type="predicted"/>
<dbReference type="AlphaFoldDB" id="A0A395N2Y4"/>
<dbReference type="GO" id="GO:0006508">
    <property type="term" value="P:proteolysis"/>
    <property type="evidence" value="ECO:0007669"/>
    <property type="project" value="UniProtKB-KW"/>
</dbReference>
<keyword evidence="1" id="KW-0378">Hydrolase</keyword>
<keyword evidence="1" id="KW-0645">Protease</keyword>
<keyword evidence="2" id="KW-1185">Reference proteome</keyword>
<evidence type="ECO:0000313" key="1">
    <source>
        <dbReference type="EMBL" id="RFN53949.1"/>
    </source>
</evidence>
<dbReference type="GO" id="GO:0008233">
    <property type="term" value="F:peptidase activity"/>
    <property type="evidence" value="ECO:0007669"/>
    <property type="project" value="UniProtKB-KW"/>
</dbReference>
<comment type="caution">
    <text evidence="1">The sequence shown here is derived from an EMBL/GenBank/DDBJ whole genome shotgun (WGS) entry which is preliminary data.</text>
</comment>
<reference evidence="1 2" key="1">
    <citation type="journal article" date="2018" name="PLoS Pathog.">
        <title>Evolution of structural diversity of trichothecenes, a family of toxins produced by plant pathogenic and entomopathogenic fungi.</title>
        <authorList>
            <person name="Proctor R.H."/>
            <person name="McCormick S.P."/>
            <person name="Kim H.S."/>
            <person name="Cardoza R.E."/>
            <person name="Stanley A.M."/>
            <person name="Lindo L."/>
            <person name="Kelly A."/>
            <person name="Brown D.W."/>
            <person name="Lee T."/>
            <person name="Vaughan M.M."/>
            <person name="Alexander N.J."/>
            <person name="Busman M."/>
            <person name="Gutierrez S."/>
        </authorList>
    </citation>
    <scope>NUCLEOTIDE SEQUENCE [LARGE SCALE GENOMIC DNA]</scope>
    <source>
        <strain evidence="1 2">NRRL 13405</strain>
    </source>
</reference>
<dbReference type="STRING" id="2594813.A0A395N2Y4"/>
<accession>A0A395N2Y4</accession>
<organism evidence="1 2">
    <name type="scientific">Fusarium flagelliforme</name>
    <dbReference type="NCBI Taxonomy" id="2675880"/>
    <lineage>
        <taxon>Eukaryota</taxon>
        <taxon>Fungi</taxon>
        <taxon>Dikarya</taxon>
        <taxon>Ascomycota</taxon>
        <taxon>Pezizomycotina</taxon>
        <taxon>Sordariomycetes</taxon>
        <taxon>Hypocreomycetidae</taxon>
        <taxon>Hypocreales</taxon>
        <taxon>Nectriaceae</taxon>
        <taxon>Fusarium</taxon>
        <taxon>Fusarium incarnatum-equiseti species complex</taxon>
    </lineage>
</organism>
<gene>
    <name evidence="1" type="ORF">FIE12Z_1696</name>
</gene>
<dbReference type="Proteomes" id="UP000265631">
    <property type="component" value="Unassembled WGS sequence"/>
</dbReference>
<name>A0A395N2Y4_9HYPO</name>
<protein>
    <submittedName>
        <fullName evidence="1">Intracellular serine protease</fullName>
    </submittedName>
</protein>
<dbReference type="EMBL" id="PXXK01000033">
    <property type="protein sequence ID" value="RFN53949.1"/>
    <property type="molecule type" value="Genomic_DNA"/>
</dbReference>
<sequence>MLDYEQTSGDSLNTGNPIQELNFPMIECGSDEAQFHTRNDPNNPYQRPKVIQRTGHGVGIQCNLMDIVHGAISAESNYWATILVFQFRFDPEKKARRVAEATIELTFDTMNAKGTIPEIDSISFDGHYSFSSSKASVTDVRGAEGSIGASFGANANASLKWEKSVGRETAHAATISGSKLVVGNIGPDRLAKWTLMENSDQKKGVPTSIQVAIRVKRMDEALFSCHVNLTCKADRWTAMQDFFGGLPKDDPVLLDPGKEPTNKLMKYDVEELGAVDLDRLSAVSPTKILLDSEKMPI</sequence>